<dbReference type="AlphaFoldDB" id="A0A562SJH1"/>
<sequence>MHEYNYDDIFTFEKCITFLNHLGIPTASRDIGTQGFLPGFLIENGIIVIDHQQLQHPGDILHEAGHIAVVPSADRSCLTEEAIAHRVNREAEELMAIAWSYAACSYLMIDPAFVFHEEGYRGGSSYITDSCDDKSYIGLSMLEGIGLTEVPSYPDMIRWLRE</sequence>
<proteinExistence type="predicted"/>
<dbReference type="Proteomes" id="UP000316778">
    <property type="component" value="Unassembled WGS sequence"/>
</dbReference>
<dbReference type="OrthoDB" id="1441538at2"/>
<comment type="caution">
    <text evidence="1">The sequence shown here is derived from an EMBL/GenBank/DDBJ whole genome shotgun (WGS) entry which is preliminary data.</text>
</comment>
<dbReference type="EMBL" id="VLLG01000008">
    <property type="protein sequence ID" value="TWI80940.1"/>
    <property type="molecule type" value="Genomic_DNA"/>
</dbReference>
<protein>
    <recommendedName>
        <fullName evidence="3">IrrE N-terminal-like domain-containing protein</fullName>
    </recommendedName>
</protein>
<organism evidence="1 2">
    <name type="scientific">Chitinophaga japonensis</name>
    <name type="common">Flexibacter japonensis</name>
    <dbReference type="NCBI Taxonomy" id="104662"/>
    <lineage>
        <taxon>Bacteria</taxon>
        <taxon>Pseudomonadati</taxon>
        <taxon>Bacteroidota</taxon>
        <taxon>Chitinophagia</taxon>
        <taxon>Chitinophagales</taxon>
        <taxon>Chitinophagaceae</taxon>
        <taxon>Chitinophaga</taxon>
    </lineage>
</organism>
<gene>
    <name evidence="1" type="ORF">LX66_5545</name>
</gene>
<evidence type="ECO:0008006" key="3">
    <source>
        <dbReference type="Google" id="ProtNLM"/>
    </source>
</evidence>
<evidence type="ECO:0000313" key="2">
    <source>
        <dbReference type="Proteomes" id="UP000316778"/>
    </source>
</evidence>
<keyword evidence="2" id="KW-1185">Reference proteome</keyword>
<dbReference type="RefSeq" id="WP_145719497.1">
    <property type="nucleotide sequence ID" value="NZ_BAAAFY010000003.1"/>
</dbReference>
<accession>A0A562SJH1</accession>
<reference evidence="1 2" key="1">
    <citation type="journal article" date="2013" name="Stand. Genomic Sci.">
        <title>Genomic Encyclopedia of Type Strains, Phase I: The one thousand microbial genomes (KMG-I) project.</title>
        <authorList>
            <person name="Kyrpides N.C."/>
            <person name="Woyke T."/>
            <person name="Eisen J.A."/>
            <person name="Garrity G."/>
            <person name="Lilburn T.G."/>
            <person name="Beck B.J."/>
            <person name="Whitman W.B."/>
            <person name="Hugenholtz P."/>
            <person name="Klenk H.P."/>
        </authorList>
    </citation>
    <scope>NUCLEOTIDE SEQUENCE [LARGE SCALE GENOMIC DNA]</scope>
    <source>
        <strain evidence="1 2">DSM 13484</strain>
    </source>
</reference>
<name>A0A562SJH1_CHIJA</name>
<evidence type="ECO:0000313" key="1">
    <source>
        <dbReference type="EMBL" id="TWI80940.1"/>
    </source>
</evidence>